<proteinExistence type="predicted"/>
<reference evidence="2" key="1">
    <citation type="submission" date="2009-07" db="EMBL/GenBank/DDBJ databases">
        <title>Complete genome sequence of Zobellia galactanivorans Dsij.</title>
        <authorList>
            <consortium name="Genoscope - CEA"/>
        </authorList>
    </citation>
    <scope>NUCLEOTIDE SEQUENCE [LARGE SCALE GENOMIC DNA]</scope>
    <source>
        <strain evidence="2">DSM 12802 / CCUG 47099 / CIP 106680 / NCIMB 13871 / Dsij</strain>
    </source>
</reference>
<evidence type="ECO:0000313" key="2">
    <source>
        <dbReference type="Proteomes" id="UP000008898"/>
    </source>
</evidence>
<dbReference type="AlphaFoldDB" id="G0L166"/>
<dbReference type="KEGG" id="zga:ZOBELLIA_3530"/>
<organism evidence="1 2">
    <name type="scientific">Zobellia galactanivorans (strain DSM 12802 / CCUG 47099 / CIP 106680 / NCIMB 13871 / Dsij)</name>
    <dbReference type="NCBI Taxonomy" id="63186"/>
    <lineage>
        <taxon>Bacteria</taxon>
        <taxon>Pseudomonadati</taxon>
        <taxon>Bacteroidota</taxon>
        <taxon>Flavobacteriia</taxon>
        <taxon>Flavobacteriales</taxon>
        <taxon>Flavobacteriaceae</taxon>
        <taxon>Zobellia</taxon>
    </lineage>
</organism>
<sequence>MISVYKRRIALGPTLRLVVKKIKMRDRITTDALPNCALFPFTLRMDGTSLKSKRSAFLGPTFRYIL</sequence>
<reference evidence="1 2" key="2">
    <citation type="journal article" date="2012" name="Environ. Microbiol.">
        <title>Characterization of the first alginolytic operons in a marine bacterium: from their emergence in marine Flavobacteriia to their independent transfers to marine Proteobacteria and human gut Bacteroides.</title>
        <authorList>
            <person name="Thomas F."/>
            <person name="Barbeyron T."/>
            <person name="Tonon T."/>
            <person name="Genicot S."/>
            <person name="Czjzek M."/>
            <person name="Michel G."/>
        </authorList>
    </citation>
    <scope>NUCLEOTIDE SEQUENCE [LARGE SCALE GENOMIC DNA]</scope>
    <source>
        <strain evidence="2">DSM 12802 / CCUG 47099 / CIP 106680 / NCIMB 13871 / Dsij</strain>
    </source>
</reference>
<dbReference type="Proteomes" id="UP000008898">
    <property type="component" value="Chromosome"/>
</dbReference>
<keyword evidence="2" id="KW-1185">Reference proteome</keyword>
<dbReference type="EMBL" id="FP476056">
    <property type="protein sequence ID" value="CAZ97668.1"/>
    <property type="molecule type" value="Genomic_DNA"/>
</dbReference>
<accession>G0L166</accession>
<name>G0L166_ZOBGA</name>
<gene>
    <name evidence="1" type="ordered locus">zobellia_3530</name>
</gene>
<evidence type="ECO:0000313" key="1">
    <source>
        <dbReference type="EMBL" id="CAZ97668.1"/>
    </source>
</evidence>
<dbReference type="HOGENOM" id="CLU_2830436_0_0_10"/>
<protein>
    <submittedName>
        <fullName evidence="1">Uncharacterized protein</fullName>
    </submittedName>
</protein>